<dbReference type="NCBIfam" id="NF001399">
    <property type="entry name" value="PRK00283.1"/>
    <property type="match status" value="1"/>
</dbReference>
<comment type="subunit">
    <text evidence="9">Forms a cyclic heterotetrameric complex composed of two molecules of XerC and two molecules of XerD.</text>
</comment>
<keyword evidence="2 9" id="KW-0963">Cytoplasm</keyword>
<organism evidence="12 13">
    <name type="scientific">Maritalea porphyrae</name>
    <dbReference type="NCBI Taxonomy" id="880732"/>
    <lineage>
        <taxon>Bacteria</taxon>
        <taxon>Pseudomonadati</taxon>
        <taxon>Pseudomonadota</taxon>
        <taxon>Alphaproteobacteria</taxon>
        <taxon>Hyphomicrobiales</taxon>
        <taxon>Devosiaceae</taxon>
        <taxon>Maritalea</taxon>
    </lineage>
</organism>
<gene>
    <name evidence="12" type="primary">xerD</name>
    <name evidence="9" type="synonym">xerC</name>
    <name evidence="12" type="ORF">GCM10007879_07560</name>
</gene>
<dbReference type="InterPro" id="IPR023009">
    <property type="entry name" value="Tyrosine_recombinase_XerC/XerD"/>
</dbReference>
<dbReference type="InterPro" id="IPR004107">
    <property type="entry name" value="Integrase_SAM-like_N"/>
</dbReference>
<evidence type="ECO:0000313" key="12">
    <source>
        <dbReference type="EMBL" id="GLQ16507.1"/>
    </source>
</evidence>
<evidence type="ECO:0000256" key="1">
    <source>
        <dbReference type="ARBA" id="ARBA00004496"/>
    </source>
</evidence>
<keyword evidence="13" id="KW-1185">Reference proteome</keyword>
<evidence type="ECO:0000256" key="2">
    <source>
        <dbReference type="ARBA" id="ARBA00022490"/>
    </source>
</evidence>
<evidence type="ECO:0000313" key="13">
    <source>
        <dbReference type="Proteomes" id="UP001161405"/>
    </source>
</evidence>
<dbReference type="InterPro" id="IPR010998">
    <property type="entry name" value="Integrase_recombinase_N"/>
</dbReference>
<dbReference type="EMBL" id="BSNI01000002">
    <property type="protein sequence ID" value="GLQ16507.1"/>
    <property type="molecule type" value="Genomic_DNA"/>
</dbReference>
<dbReference type="InterPro" id="IPR011010">
    <property type="entry name" value="DNA_brk_join_enz"/>
</dbReference>
<feature type="active site" evidence="9">
    <location>
        <position position="181"/>
    </location>
</feature>
<sequence>MNDHLLIENFLEMMSAERGAAANTLEAYRRDLIDYAQFAASKKAPVGNADRHLVQHYLISLDERGFAASSAARRLSSIKQFYQFLVSDGARKDDPTRVIPAPRAGTKLPKTMSIEEVDQLFGQAELEAADPELAPKAKLRAQKLYVLLELLYGTGMRVSELVGLLRSSVTREGSMLNIIGKGNKERVVPLNDRAKDALLAYLGQLPPGRFVFPANTETGFMARQVFARELKALAGRAGLDTKKISPHILRHAFASHLLERGADLRVVQLLLGHSDISTTQIYTHILDERLTALVQEHHPLAKD</sequence>
<dbReference type="InterPro" id="IPR002104">
    <property type="entry name" value="Integrase_catalytic"/>
</dbReference>
<dbReference type="InterPro" id="IPR044068">
    <property type="entry name" value="CB"/>
</dbReference>
<dbReference type="Pfam" id="PF02899">
    <property type="entry name" value="Phage_int_SAM_1"/>
    <property type="match status" value="1"/>
</dbReference>
<dbReference type="Pfam" id="PF00589">
    <property type="entry name" value="Phage_integrase"/>
    <property type="match status" value="1"/>
</dbReference>
<evidence type="ECO:0000256" key="6">
    <source>
        <dbReference type="ARBA" id="ARBA00023125"/>
    </source>
</evidence>
<evidence type="ECO:0000256" key="4">
    <source>
        <dbReference type="ARBA" id="ARBA00022829"/>
    </source>
</evidence>
<dbReference type="InterPro" id="IPR013762">
    <property type="entry name" value="Integrase-like_cat_sf"/>
</dbReference>
<evidence type="ECO:0000259" key="10">
    <source>
        <dbReference type="PROSITE" id="PS51898"/>
    </source>
</evidence>
<keyword evidence="7 9" id="KW-0233">DNA recombination</keyword>
<dbReference type="InterPro" id="IPR050090">
    <property type="entry name" value="Tyrosine_recombinase_XerCD"/>
</dbReference>
<feature type="domain" description="Core-binding (CB)" evidence="11">
    <location>
        <begin position="1"/>
        <end position="86"/>
    </location>
</feature>
<protein>
    <recommendedName>
        <fullName evidence="9">Tyrosine recombinase XerC</fullName>
    </recommendedName>
</protein>
<dbReference type="Proteomes" id="UP001161405">
    <property type="component" value="Unassembled WGS sequence"/>
</dbReference>
<name>A0ABQ5URE3_9HYPH</name>
<feature type="active site" evidence="9">
    <location>
        <position position="157"/>
    </location>
</feature>
<dbReference type="PROSITE" id="PS51900">
    <property type="entry name" value="CB"/>
    <property type="match status" value="1"/>
</dbReference>
<evidence type="ECO:0000256" key="7">
    <source>
        <dbReference type="ARBA" id="ARBA00023172"/>
    </source>
</evidence>
<proteinExistence type="inferred from homology"/>
<feature type="active site" evidence="9">
    <location>
        <position position="250"/>
    </location>
</feature>
<feature type="domain" description="Tyr recombinase" evidence="10">
    <location>
        <begin position="107"/>
        <end position="295"/>
    </location>
</feature>
<comment type="caution">
    <text evidence="12">The sequence shown here is derived from an EMBL/GenBank/DDBJ whole genome shotgun (WGS) entry which is preliminary data.</text>
</comment>
<keyword evidence="3 9" id="KW-0132">Cell division</keyword>
<keyword evidence="4 9" id="KW-0159">Chromosome partition</keyword>
<evidence type="ECO:0000256" key="3">
    <source>
        <dbReference type="ARBA" id="ARBA00022618"/>
    </source>
</evidence>
<dbReference type="PROSITE" id="PS51898">
    <property type="entry name" value="TYR_RECOMBINASE"/>
    <property type="match status" value="1"/>
</dbReference>
<comment type="function">
    <text evidence="9">Site-specific tyrosine recombinase, which acts by catalyzing the cutting and rejoining of the recombining DNA molecules. The XerC-XerD complex is essential to convert dimers of the bacterial chromosome into monomers to permit their segregation at cell division. It also contributes to the segregational stability of plasmids.</text>
</comment>
<evidence type="ECO:0000259" key="11">
    <source>
        <dbReference type="PROSITE" id="PS51900"/>
    </source>
</evidence>
<dbReference type="PANTHER" id="PTHR30349">
    <property type="entry name" value="PHAGE INTEGRASE-RELATED"/>
    <property type="match status" value="1"/>
</dbReference>
<dbReference type="HAMAP" id="MF_01808">
    <property type="entry name" value="Recomb_XerC_XerD"/>
    <property type="match status" value="1"/>
</dbReference>
<evidence type="ECO:0000256" key="5">
    <source>
        <dbReference type="ARBA" id="ARBA00022908"/>
    </source>
</evidence>
<dbReference type="Gene3D" id="1.10.150.130">
    <property type="match status" value="1"/>
</dbReference>
<comment type="similarity">
    <text evidence="9">Belongs to the 'phage' integrase family. XerC subfamily.</text>
</comment>
<reference evidence="12" key="1">
    <citation type="journal article" date="2014" name="Int. J. Syst. Evol. Microbiol.">
        <title>Complete genome of a new Firmicutes species belonging to the dominant human colonic microbiota ('Ruminococcus bicirculans') reveals two chromosomes and a selective capacity to utilize plant glucans.</title>
        <authorList>
            <consortium name="NISC Comparative Sequencing Program"/>
            <person name="Wegmann U."/>
            <person name="Louis P."/>
            <person name="Goesmann A."/>
            <person name="Henrissat B."/>
            <person name="Duncan S.H."/>
            <person name="Flint H.J."/>
        </authorList>
    </citation>
    <scope>NUCLEOTIDE SEQUENCE</scope>
    <source>
        <strain evidence="12">NBRC 107169</strain>
    </source>
</reference>
<dbReference type="PANTHER" id="PTHR30349:SF90">
    <property type="entry name" value="TYROSINE RECOMBINASE XERD"/>
    <property type="match status" value="1"/>
</dbReference>
<keyword evidence="8 9" id="KW-0131">Cell cycle</keyword>
<evidence type="ECO:0000256" key="8">
    <source>
        <dbReference type="ARBA" id="ARBA00023306"/>
    </source>
</evidence>
<dbReference type="RefSeq" id="WP_284362154.1">
    <property type="nucleotide sequence ID" value="NZ_BSNI01000002.1"/>
</dbReference>
<reference evidence="12" key="2">
    <citation type="submission" date="2023-01" db="EMBL/GenBank/DDBJ databases">
        <title>Draft genome sequence of Maritalea porphyrae strain NBRC 107169.</title>
        <authorList>
            <person name="Sun Q."/>
            <person name="Mori K."/>
        </authorList>
    </citation>
    <scope>NUCLEOTIDE SEQUENCE</scope>
    <source>
        <strain evidence="12">NBRC 107169</strain>
    </source>
</reference>
<keyword evidence="6 9" id="KW-0238">DNA-binding</keyword>
<accession>A0ABQ5URE3</accession>
<dbReference type="SUPFAM" id="SSF56349">
    <property type="entry name" value="DNA breaking-rejoining enzymes"/>
    <property type="match status" value="1"/>
</dbReference>
<feature type="active site" description="O-(3'-phospho-DNA)-tyrosine intermediate" evidence="9">
    <location>
        <position position="282"/>
    </location>
</feature>
<dbReference type="Gene3D" id="1.10.443.10">
    <property type="entry name" value="Intergrase catalytic core"/>
    <property type="match status" value="1"/>
</dbReference>
<feature type="active site" evidence="9">
    <location>
        <position position="273"/>
    </location>
</feature>
<feature type="active site" evidence="9">
    <location>
        <position position="247"/>
    </location>
</feature>
<comment type="subcellular location">
    <subcellularLocation>
        <location evidence="1 9">Cytoplasm</location>
    </subcellularLocation>
</comment>
<evidence type="ECO:0000256" key="9">
    <source>
        <dbReference type="HAMAP-Rule" id="MF_01808"/>
    </source>
</evidence>
<keyword evidence="5 9" id="KW-0229">DNA integration</keyword>